<organism evidence="2 3">
    <name type="scientific">Notoacmeibacter marinus</name>
    <dbReference type="NCBI Taxonomy" id="1876515"/>
    <lineage>
        <taxon>Bacteria</taxon>
        <taxon>Pseudomonadati</taxon>
        <taxon>Pseudomonadota</taxon>
        <taxon>Alphaproteobacteria</taxon>
        <taxon>Hyphomicrobiales</taxon>
        <taxon>Notoacmeibacteraceae</taxon>
        <taxon>Notoacmeibacter</taxon>
    </lineage>
</organism>
<protein>
    <submittedName>
        <fullName evidence="2">Uncharacterized protein</fullName>
    </submittedName>
</protein>
<keyword evidence="3" id="KW-1185">Reference proteome</keyword>
<evidence type="ECO:0000313" key="2">
    <source>
        <dbReference type="EMBL" id="OXT01991.1"/>
    </source>
</evidence>
<dbReference type="AlphaFoldDB" id="A0A231V1R9"/>
<name>A0A231V1R9_9HYPH</name>
<dbReference type="EMBL" id="NBYO01000001">
    <property type="protein sequence ID" value="OXT01991.1"/>
    <property type="molecule type" value="Genomic_DNA"/>
</dbReference>
<proteinExistence type="predicted"/>
<evidence type="ECO:0000313" key="3">
    <source>
        <dbReference type="Proteomes" id="UP000215405"/>
    </source>
</evidence>
<comment type="caution">
    <text evidence="2">The sequence shown here is derived from an EMBL/GenBank/DDBJ whole genome shotgun (WGS) entry which is preliminary data.</text>
</comment>
<feature type="region of interest" description="Disordered" evidence="1">
    <location>
        <begin position="176"/>
        <end position="202"/>
    </location>
</feature>
<gene>
    <name evidence="2" type="ORF">B7H23_03380</name>
</gene>
<sequence>MMADNDRNAHDEARNSFTGRTLTDSQFEEAWLVSQIIEREIHKTGSFREPLTDYAHAFSRSERFDAVRGETIIRDIFKARTGETMNQLRETLLQREVHSTEAMENDALEQARSVTERIRQGDTMPFYRAYDLAAVEMANEYGITEQGAKSLMKETYRLSEGRDLYEVGKEMEAEYHTPVREAERAERAIVAEQKRSNRTPEQ</sequence>
<evidence type="ECO:0000256" key="1">
    <source>
        <dbReference type="SAM" id="MobiDB-lite"/>
    </source>
</evidence>
<dbReference type="RefSeq" id="WP_094075957.1">
    <property type="nucleotide sequence ID" value="NZ_NBYO01000001.1"/>
</dbReference>
<dbReference type="Proteomes" id="UP000215405">
    <property type="component" value="Unassembled WGS sequence"/>
</dbReference>
<reference evidence="3" key="1">
    <citation type="journal article" date="2017" name="Int. J. Syst. Evol. Microbiol.">
        <title>Notoacmeibacter marinus gen. nov., sp. nov., isolated from the gut of a limpet and proposal of Notoacmeibacteraceae fam. nov. in the order Rhizobiales of the class Alphaproteobacteria.</title>
        <authorList>
            <person name="Huang Z."/>
            <person name="Guo F."/>
            <person name="Lai Q."/>
        </authorList>
    </citation>
    <scope>NUCLEOTIDE SEQUENCE [LARGE SCALE GENOMIC DNA]</scope>
    <source>
        <strain evidence="3">XMTR2A4</strain>
    </source>
</reference>
<accession>A0A231V1R9</accession>